<evidence type="ECO:0000256" key="1">
    <source>
        <dbReference type="ARBA" id="ARBA00004651"/>
    </source>
</evidence>
<keyword evidence="5 7" id="KW-1133">Transmembrane helix</keyword>
<dbReference type="InterPro" id="IPR032818">
    <property type="entry name" value="DedA-like"/>
</dbReference>
<comment type="similarity">
    <text evidence="2 7">Belongs to the DedA family.</text>
</comment>
<evidence type="ECO:0000256" key="4">
    <source>
        <dbReference type="ARBA" id="ARBA00022692"/>
    </source>
</evidence>
<protein>
    <submittedName>
        <fullName evidence="9">DedA protein (DSG-1 protein)</fullName>
    </submittedName>
</protein>
<evidence type="ECO:0000313" key="9">
    <source>
        <dbReference type="EMBL" id="KRL83273.1"/>
    </source>
</evidence>
<proteinExistence type="inferred from homology"/>
<dbReference type="STRING" id="1423740.FC36_GL000315"/>
<accession>A0A0R1TQ04</accession>
<dbReference type="Proteomes" id="UP000051048">
    <property type="component" value="Unassembled WGS sequence"/>
</dbReference>
<comment type="caution">
    <text evidence="9">The sequence shown here is derived from an EMBL/GenBank/DDBJ whole genome shotgun (WGS) entry which is preliminary data.</text>
</comment>
<comment type="caution">
    <text evidence="7">Lacks conserved residue(s) required for the propagation of feature annotation.</text>
</comment>
<dbReference type="EMBL" id="AZFH01000011">
    <property type="protein sequence ID" value="KRL83273.1"/>
    <property type="molecule type" value="Genomic_DNA"/>
</dbReference>
<evidence type="ECO:0000256" key="5">
    <source>
        <dbReference type="ARBA" id="ARBA00022989"/>
    </source>
</evidence>
<dbReference type="Pfam" id="PF09335">
    <property type="entry name" value="VTT_dom"/>
    <property type="match status" value="1"/>
</dbReference>
<sequence length="222" mass="24748">MLFLEIRAILKLEKSEGGLPMTTALITFLLSNYGLKTYLIIFLFIFAETGFIFMPFLPGDMMIFLAGVFLVGHHVSPLWVILAFASAAIAGDTLNFSLGRKYGRRLLEKPFIRKFVKDEHLKRADAFFEKHGGLAVTLGRFIPVVRTLIPFNAGTSKMSKTSFMFFNILGGVTWISLFVAGGYFLGGVNFVQEYFEFIVIGFILACGLVAGLGYLLKKRITV</sequence>
<organism evidence="9 10">
    <name type="scientific">Ligilactobacillus equi DSM 15833 = JCM 10991</name>
    <dbReference type="NCBI Taxonomy" id="1423740"/>
    <lineage>
        <taxon>Bacteria</taxon>
        <taxon>Bacillati</taxon>
        <taxon>Bacillota</taxon>
        <taxon>Bacilli</taxon>
        <taxon>Lactobacillales</taxon>
        <taxon>Lactobacillaceae</taxon>
        <taxon>Ligilactobacillus</taxon>
    </lineage>
</organism>
<keyword evidence="3 7" id="KW-1003">Cell membrane</keyword>
<feature type="transmembrane region" description="Helical" evidence="7">
    <location>
        <begin position="197"/>
        <end position="216"/>
    </location>
</feature>
<gene>
    <name evidence="9" type="ORF">FC36_GL000315</name>
</gene>
<reference evidence="9 10" key="1">
    <citation type="journal article" date="2015" name="Genome Announc.">
        <title>Expanding the biotechnology potential of lactobacilli through comparative genomics of 213 strains and associated genera.</title>
        <authorList>
            <person name="Sun Z."/>
            <person name="Harris H.M."/>
            <person name="McCann A."/>
            <person name="Guo C."/>
            <person name="Argimon S."/>
            <person name="Zhang W."/>
            <person name="Yang X."/>
            <person name="Jeffery I.B."/>
            <person name="Cooney J.C."/>
            <person name="Kagawa T.F."/>
            <person name="Liu W."/>
            <person name="Song Y."/>
            <person name="Salvetti E."/>
            <person name="Wrobel A."/>
            <person name="Rasinkangas P."/>
            <person name="Parkhill J."/>
            <person name="Rea M.C."/>
            <person name="O'Sullivan O."/>
            <person name="Ritari J."/>
            <person name="Douillard F.P."/>
            <person name="Paul Ross R."/>
            <person name="Yang R."/>
            <person name="Briner A.E."/>
            <person name="Felis G.E."/>
            <person name="de Vos W.M."/>
            <person name="Barrangou R."/>
            <person name="Klaenhammer T.R."/>
            <person name="Caufield P.W."/>
            <person name="Cui Y."/>
            <person name="Zhang H."/>
            <person name="O'Toole P.W."/>
        </authorList>
    </citation>
    <scope>NUCLEOTIDE SEQUENCE [LARGE SCALE GENOMIC DNA]</scope>
    <source>
        <strain evidence="9 10">DSM 15833</strain>
    </source>
</reference>
<dbReference type="InterPro" id="IPR032816">
    <property type="entry name" value="VTT_dom"/>
</dbReference>
<feature type="domain" description="VTT" evidence="8">
    <location>
        <begin position="57"/>
        <end position="183"/>
    </location>
</feature>
<dbReference type="GO" id="GO:0005886">
    <property type="term" value="C:plasma membrane"/>
    <property type="evidence" value="ECO:0007669"/>
    <property type="project" value="UniProtKB-SubCell"/>
</dbReference>
<evidence type="ECO:0000256" key="2">
    <source>
        <dbReference type="ARBA" id="ARBA00010792"/>
    </source>
</evidence>
<comment type="subcellular location">
    <subcellularLocation>
        <location evidence="1 7">Cell membrane</location>
        <topology evidence="1 7">Multi-pass membrane protein</topology>
    </subcellularLocation>
</comment>
<dbReference type="AlphaFoldDB" id="A0A0R1TQ04"/>
<dbReference type="PANTHER" id="PTHR30353">
    <property type="entry name" value="INNER MEMBRANE PROTEIN DEDA-RELATED"/>
    <property type="match status" value="1"/>
</dbReference>
<evidence type="ECO:0000256" key="3">
    <source>
        <dbReference type="ARBA" id="ARBA00022475"/>
    </source>
</evidence>
<keyword evidence="4 7" id="KW-0812">Transmembrane</keyword>
<evidence type="ECO:0000259" key="8">
    <source>
        <dbReference type="Pfam" id="PF09335"/>
    </source>
</evidence>
<evidence type="ECO:0000313" key="10">
    <source>
        <dbReference type="Proteomes" id="UP000051048"/>
    </source>
</evidence>
<evidence type="ECO:0000256" key="6">
    <source>
        <dbReference type="ARBA" id="ARBA00023136"/>
    </source>
</evidence>
<feature type="transmembrane region" description="Helical" evidence="7">
    <location>
        <begin position="77"/>
        <end position="98"/>
    </location>
</feature>
<feature type="transmembrane region" description="Helical" evidence="7">
    <location>
        <begin position="163"/>
        <end position="185"/>
    </location>
</feature>
<dbReference type="PATRIC" id="fig|1423740.3.peg.339"/>
<keyword evidence="6 7" id="KW-0472">Membrane</keyword>
<evidence type="ECO:0000256" key="7">
    <source>
        <dbReference type="RuleBase" id="RU367016"/>
    </source>
</evidence>
<dbReference type="PANTHER" id="PTHR30353:SF0">
    <property type="entry name" value="TRANSMEMBRANE PROTEIN"/>
    <property type="match status" value="1"/>
</dbReference>
<name>A0A0R1TQ04_9LACO</name>